<dbReference type="GO" id="GO:0001147">
    <property type="term" value="F:transcription termination site sequence-specific DNA binding"/>
    <property type="evidence" value="ECO:0007669"/>
    <property type="project" value="TreeGrafter"/>
</dbReference>
<dbReference type="SMART" id="SM00382">
    <property type="entry name" value="AAA"/>
    <property type="match status" value="1"/>
</dbReference>
<feature type="coiled-coil region" evidence="6">
    <location>
        <begin position="1395"/>
        <end position="1432"/>
    </location>
</feature>
<dbReference type="SUPFAM" id="SSF52540">
    <property type="entry name" value="P-loop containing nucleoside triphosphate hydrolases"/>
    <property type="match status" value="1"/>
</dbReference>
<dbReference type="CDD" id="cd18808">
    <property type="entry name" value="SF1_C_Upf1"/>
    <property type="match status" value="1"/>
</dbReference>
<evidence type="ECO:0000256" key="1">
    <source>
        <dbReference type="ARBA" id="ARBA00007913"/>
    </source>
</evidence>
<dbReference type="EMBL" id="KN882027">
    <property type="protein sequence ID" value="KIY46559.1"/>
    <property type="molecule type" value="Genomic_DNA"/>
</dbReference>
<dbReference type="InterPro" id="IPR056474">
    <property type="entry name" value="SEN1_barrel"/>
</dbReference>
<evidence type="ECO:0000259" key="8">
    <source>
        <dbReference type="SMART" id="SM00382"/>
    </source>
</evidence>
<reference evidence="9 10" key="1">
    <citation type="journal article" date="2015" name="Fungal Genet. Biol.">
        <title>Evolution of novel wood decay mechanisms in Agaricales revealed by the genome sequences of Fistulina hepatica and Cylindrobasidium torrendii.</title>
        <authorList>
            <person name="Floudas D."/>
            <person name="Held B.W."/>
            <person name="Riley R."/>
            <person name="Nagy L.G."/>
            <person name="Koehler G."/>
            <person name="Ransdell A.S."/>
            <person name="Younus H."/>
            <person name="Chow J."/>
            <person name="Chiniquy J."/>
            <person name="Lipzen A."/>
            <person name="Tritt A."/>
            <person name="Sun H."/>
            <person name="Haridas S."/>
            <person name="LaButti K."/>
            <person name="Ohm R.A."/>
            <person name="Kues U."/>
            <person name="Blanchette R.A."/>
            <person name="Grigoriev I.V."/>
            <person name="Minto R.E."/>
            <person name="Hibbett D.S."/>
        </authorList>
    </citation>
    <scope>NUCLEOTIDE SEQUENCE [LARGE SCALE GENOMIC DNA]</scope>
    <source>
        <strain evidence="9 10">ATCC 64428</strain>
    </source>
</reference>
<dbReference type="SUPFAM" id="SSF48371">
    <property type="entry name" value="ARM repeat"/>
    <property type="match status" value="1"/>
</dbReference>
<evidence type="ECO:0000256" key="3">
    <source>
        <dbReference type="ARBA" id="ARBA00022801"/>
    </source>
</evidence>
<dbReference type="Pfam" id="PF12726">
    <property type="entry name" value="SEN1_N"/>
    <property type="match status" value="1"/>
</dbReference>
<dbReference type="FunFam" id="3.40.50.300:FF:000326">
    <property type="entry name" value="P-loop containing nucleoside triphosphate hydrolase"/>
    <property type="match status" value="1"/>
</dbReference>
<dbReference type="GO" id="GO:0016787">
    <property type="term" value="F:hydrolase activity"/>
    <property type="evidence" value="ECO:0007669"/>
    <property type="project" value="UniProtKB-KW"/>
</dbReference>
<dbReference type="InterPro" id="IPR024481">
    <property type="entry name" value="Helicase_Sen1_N"/>
</dbReference>
<evidence type="ECO:0000256" key="5">
    <source>
        <dbReference type="ARBA" id="ARBA00022840"/>
    </source>
</evidence>
<dbReference type="GO" id="GO:0016604">
    <property type="term" value="C:nuclear body"/>
    <property type="evidence" value="ECO:0007669"/>
    <property type="project" value="TreeGrafter"/>
</dbReference>
<gene>
    <name evidence="9" type="ORF">FISHEDRAFT_10623</name>
</gene>
<feature type="region of interest" description="Disordered" evidence="7">
    <location>
        <begin position="878"/>
        <end position="996"/>
    </location>
</feature>
<dbReference type="InterPro" id="IPR003593">
    <property type="entry name" value="AAA+_ATPase"/>
</dbReference>
<dbReference type="GO" id="GO:0005694">
    <property type="term" value="C:chromosome"/>
    <property type="evidence" value="ECO:0007669"/>
    <property type="project" value="UniProtKB-ARBA"/>
</dbReference>
<evidence type="ECO:0000313" key="9">
    <source>
        <dbReference type="EMBL" id="KIY46559.1"/>
    </source>
</evidence>
<feature type="compositionally biased region" description="Polar residues" evidence="7">
    <location>
        <begin position="900"/>
        <end position="912"/>
    </location>
</feature>
<dbReference type="InterPro" id="IPR041677">
    <property type="entry name" value="DNA2/NAM7_AAA_11"/>
</dbReference>
<keyword evidence="3" id="KW-0378">Hydrolase</keyword>
<dbReference type="Pfam" id="PF13086">
    <property type="entry name" value="AAA_11"/>
    <property type="match status" value="1"/>
</dbReference>
<dbReference type="CDD" id="cd18042">
    <property type="entry name" value="DEXXQc_SETX"/>
    <property type="match status" value="1"/>
</dbReference>
<dbReference type="Proteomes" id="UP000054144">
    <property type="component" value="Unassembled WGS sequence"/>
</dbReference>
<comment type="similarity">
    <text evidence="1">Belongs to the DNA2/NAM7 helicase family.</text>
</comment>
<feature type="compositionally biased region" description="Basic and acidic residues" evidence="7">
    <location>
        <begin position="878"/>
        <end position="892"/>
    </location>
</feature>
<evidence type="ECO:0000256" key="4">
    <source>
        <dbReference type="ARBA" id="ARBA00022806"/>
    </source>
</evidence>
<keyword evidence="6" id="KW-0175">Coiled coil</keyword>
<sequence>IDALLKSLRESPVENPSDVLLARLYGFLMSKDAKHWFCNQAEPTIVEVASFLLRLFAYNNDLVTQWKTKLDACLNACADCVHGLQSAKTHTKTTYFGAFPAPILSHFWNEFEKWEKESVLKQASGGVTSTMEYRILTNFTLFCNPELRKLARDNFPLEWTYTGCPAGVLLLLFDDDATTRARAQDALKGAKPMSEDDWFPTHQAAVDAVMAVMGASDAGHWFEFVQDRKAFWVAVGSLVALLPLSWGPTPEQDIRRAVISHLHDTDPEFTLVLSAFLAIVRHTPSSFWRDQYPQVVFDSLKDNPEYLALIQASEFTTALGWFPRYLAVIEHTPVHYEVLAKMLDFSCGELQHERFGDLRPAIMGQAIMLLVSVLKRSEQPDGGRVAQALRDVLDIHGDMLASVAFGTNGYNEEIWQQTRTNARSFIESLLRKDSRSITATVQRLCEVLTQLGDKSNVQRVTDVHIPKHFVHASLWNTVCQNISPEDRESLFMILSVAAEFSYLAPLNQKAFRAALKASKYPAESMRPASAFEAVNQSLNIVYDALSGALDKFVDQNTTFSMSSLMSNDIVVEKTLIIMLSPVDRVQKAALALVKLVYDVDDRLECFRSLFENRPTGALNGTLLVLSRFRQHASTLPEACAMSQSVARCYTDVIEVLCTSNSAALKAVSKTKDAVHKLWTAMTKAIAIIFKRTPSWAEYFESTEMLDWMRDALIFGRDLVSQWKVFERGANGCCTSKTTTVGERMVMDLQEVTYELTGWLRLTNEETLYQAFELLRSLLQCFYDTHIPPSEPVLQKFDRRVKEAREQDKPAQRRSRLDLSRVLQLEEALSRFREDHDSDVVEIVEPDISSRKVARKEAREVARKEAKETARKEVATKAKIVSKDKDGKKREVVATKPARSSAASDFITGSSLKQRGVKRVHSDDEKPAPLPKFKRLVPSAGAERRPASSNRANRSGASNSARAVSSSDSDDSEDEQDGNGLADLVKLQRSPHIRKPPGRRTIQMYVEPRPATSNLDEKMKERAEWYRRQQRRAHKANPDLSDLYRAILSWDYKLMTSDAPPSELKLAEVPDEFMDFSHYIRVFKPLLLADCYAQIASTRDDPNVFDCIQECKIDSRSYSDTWLLLSVTVFKTGVAREWNLTDTDVVLLRKRDGEGSILAKVNSATEVPGPSAKVDAELRCYIGNVGSDPLQIGSTWDLVRVYSLSTINREFAALVSVPYYDLPDDILRPRLPSKPPFNRRQIDFLQRKYKLNEPQAVAVNSTLITKSGFVLIQGPPGTGKTSTMAALVPAFLSRSRRATPVVRPGQPPPDPNASKSRILLAAASNAAVDEAASRLKNLKTESGRPLVVVRTGSSKSMSVEVADIAYDKLVEDRLSVGSSNMDQDVEKDIRSIHIELEQLKAAITARNDERKRVQNNEARFAALDEEIKRLSITQKPLRDRLDSLRNRKRDNGRRMAAEKRRIQKEVLNSADVICSTLSGTGHKSLDDLEFDLVIIDEAAQAIELSSLIPLRFSSAVCVFVGDPQQLPPTVISMQASRFRYNQSLFVRLQKQQPDAVHLLSIQYRMHPDISLLPSRVFYGGRLQDGPDMATSTAQAWHAHQKLGTYRFFNVASREEQTTMSSMKNVTEARTIVSLFRCLRNSYNAVDFDGRIGIVTGYRGQVRELKDQFIRAFGNDTVKTIHFNTVDGFQGQEKDIIIFSCVRAGPGLERIGFMSDTRRMNVALTRARSSLFIVGNAPTLERSDKTWADIVKDARERNLLTDV</sequence>
<feature type="compositionally biased region" description="Low complexity" evidence="7">
    <location>
        <begin position="946"/>
        <end position="966"/>
    </location>
</feature>
<dbReference type="GO" id="GO:0004386">
    <property type="term" value="F:helicase activity"/>
    <property type="evidence" value="ECO:0007669"/>
    <property type="project" value="UniProtKB-KW"/>
</dbReference>
<feature type="compositionally biased region" description="Acidic residues" evidence="7">
    <location>
        <begin position="967"/>
        <end position="976"/>
    </location>
</feature>
<dbReference type="InterPro" id="IPR041679">
    <property type="entry name" value="DNA2/NAM7-like_C"/>
</dbReference>
<dbReference type="GO" id="GO:0006369">
    <property type="term" value="P:termination of RNA polymerase II transcription"/>
    <property type="evidence" value="ECO:0007669"/>
    <property type="project" value="TreeGrafter"/>
</dbReference>
<evidence type="ECO:0000313" key="10">
    <source>
        <dbReference type="Proteomes" id="UP000054144"/>
    </source>
</evidence>
<keyword evidence="10" id="KW-1185">Reference proteome</keyword>
<evidence type="ECO:0000256" key="6">
    <source>
        <dbReference type="SAM" id="Coils"/>
    </source>
</evidence>
<dbReference type="Gene3D" id="3.40.50.300">
    <property type="entry name" value="P-loop containing nucleotide triphosphate hydrolases"/>
    <property type="match status" value="2"/>
</dbReference>
<keyword evidence="5" id="KW-0067">ATP-binding</keyword>
<feature type="domain" description="AAA+ ATPase" evidence="8">
    <location>
        <begin position="1265"/>
        <end position="1549"/>
    </location>
</feature>
<dbReference type="InterPro" id="IPR045055">
    <property type="entry name" value="DNA2/NAM7-like"/>
</dbReference>
<dbReference type="InterPro" id="IPR027417">
    <property type="entry name" value="P-loop_NTPase"/>
</dbReference>
<dbReference type="InterPro" id="IPR016024">
    <property type="entry name" value="ARM-type_fold"/>
</dbReference>
<name>A0A0D7A853_9AGAR</name>
<dbReference type="GO" id="GO:0005524">
    <property type="term" value="F:ATP binding"/>
    <property type="evidence" value="ECO:0007669"/>
    <property type="project" value="UniProtKB-KW"/>
</dbReference>
<evidence type="ECO:0000256" key="2">
    <source>
        <dbReference type="ARBA" id="ARBA00022741"/>
    </source>
</evidence>
<accession>A0A0D7A853</accession>
<keyword evidence="2" id="KW-0547">Nucleotide-binding</keyword>
<evidence type="ECO:0000256" key="7">
    <source>
        <dbReference type="SAM" id="MobiDB-lite"/>
    </source>
</evidence>
<dbReference type="PANTHER" id="PTHR10887:SF495">
    <property type="entry name" value="HELICASE SENATAXIN ISOFORM X1-RELATED"/>
    <property type="match status" value="1"/>
</dbReference>
<dbReference type="OrthoDB" id="6513042at2759"/>
<organism evidence="9 10">
    <name type="scientific">Fistulina hepatica ATCC 64428</name>
    <dbReference type="NCBI Taxonomy" id="1128425"/>
    <lineage>
        <taxon>Eukaryota</taxon>
        <taxon>Fungi</taxon>
        <taxon>Dikarya</taxon>
        <taxon>Basidiomycota</taxon>
        <taxon>Agaricomycotina</taxon>
        <taxon>Agaricomycetes</taxon>
        <taxon>Agaricomycetidae</taxon>
        <taxon>Agaricales</taxon>
        <taxon>Fistulinaceae</taxon>
        <taxon>Fistulina</taxon>
    </lineage>
</organism>
<dbReference type="InterPro" id="IPR047187">
    <property type="entry name" value="SF1_C_Upf1"/>
</dbReference>
<dbReference type="Pfam" id="PF13087">
    <property type="entry name" value="AAA_12"/>
    <property type="match status" value="1"/>
</dbReference>
<dbReference type="Pfam" id="PF23576">
    <property type="entry name" value="SEN1_barrel"/>
    <property type="match status" value="1"/>
</dbReference>
<keyword evidence="4" id="KW-0347">Helicase</keyword>
<protein>
    <recommendedName>
        <fullName evidence="8">AAA+ ATPase domain-containing protein</fullName>
    </recommendedName>
</protein>
<feature type="non-terminal residue" evidence="9">
    <location>
        <position position="1761"/>
    </location>
</feature>
<dbReference type="PANTHER" id="PTHR10887">
    <property type="entry name" value="DNA2/NAM7 HELICASE FAMILY"/>
    <property type="match status" value="1"/>
</dbReference>
<feature type="non-terminal residue" evidence="9">
    <location>
        <position position="1"/>
    </location>
</feature>
<proteinExistence type="inferred from homology"/>